<organism evidence="1 2">
    <name type="scientific">Micromonospora wenchangensis</name>
    <dbReference type="NCBI Taxonomy" id="1185415"/>
    <lineage>
        <taxon>Bacteria</taxon>
        <taxon>Bacillati</taxon>
        <taxon>Actinomycetota</taxon>
        <taxon>Actinomycetes</taxon>
        <taxon>Micromonosporales</taxon>
        <taxon>Micromonosporaceae</taxon>
        <taxon>Micromonospora</taxon>
    </lineage>
</organism>
<evidence type="ECO:0000313" key="2">
    <source>
        <dbReference type="Proteomes" id="UP000197174"/>
    </source>
</evidence>
<dbReference type="EMBL" id="MZMV01000037">
    <property type="protein sequence ID" value="OWV04208.1"/>
    <property type="molecule type" value="Genomic_DNA"/>
</dbReference>
<keyword evidence="2" id="KW-1185">Reference proteome</keyword>
<comment type="caution">
    <text evidence="1">The sequence shown here is derived from an EMBL/GenBank/DDBJ whole genome shotgun (WGS) entry which is preliminary data.</text>
</comment>
<sequence>MALLRGTPLEVWGAAEIQERLGISRQRTYILISRRDFPPPAAVLKMGQIWLKSDVEAWIAEKRPHLLESDEEA</sequence>
<dbReference type="GO" id="GO:0003677">
    <property type="term" value="F:DNA binding"/>
    <property type="evidence" value="ECO:0007669"/>
    <property type="project" value="UniProtKB-KW"/>
</dbReference>
<keyword evidence="1" id="KW-0238">DNA-binding</keyword>
<evidence type="ECO:0000313" key="1">
    <source>
        <dbReference type="EMBL" id="OWV04208.1"/>
    </source>
</evidence>
<accession>A0A246RIB9</accession>
<dbReference type="Gene3D" id="1.10.238.160">
    <property type="match status" value="1"/>
</dbReference>
<gene>
    <name evidence="1" type="ORF">B5D80_21035</name>
</gene>
<dbReference type="RefSeq" id="WP_088645623.1">
    <property type="nucleotide sequence ID" value="NZ_CBDRBW010000006.1"/>
</dbReference>
<name>A0A246RIB9_9ACTN</name>
<dbReference type="OrthoDB" id="3400183at2"/>
<protein>
    <submittedName>
        <fullName evidence="1">DNA-binding protein</fullName>
    </submittedName>
</protein>
<reference evidence="1 2" key="1">
    <citation type="submission" date="2017-03" db="EMBL/GenBank/DDBJ databases">
        <title>Whole genome sequence of Micromonospora wenchangensis, isolated from mangrove soil.</title>
        <authorList>
            <person name="Yang H."/>
        </authorList>
    </citation>
    <scope>NUCLEOTIDE SEQUENCE [LARGE SCALE GENOMIC DNA]</scope>
    <source>
        <strain evidence="1 2">CCTCC AA 2012002</strain>
    </source>
</reference>
<dbReference type="Proteomes" id="UP000197174">
    <property type="component" value="Unassembled WGS sequence"/>
</dbReference>
<proteinExistence type="predicted"/>
<dbReference type="AlphaFoldDB" id="A0A246RIB9"/>